<evidence type="ECO:0000256" key="1">
    <source>
        <dbReference type="SAM" id="SignalP"/>
    </source>
</evidence>
<accession>A0A150WII7</accession>
<name>A0A150WII7_BDEBC</name>
<reference evidence="2 3" key="1">
    <citation type="submission" date="2016-03" db="EMBL/GenBank/DDBJ databases">
        <authorList>
            <person name="Ploux O."/>
        </authorList>
    </citation>
    <scope>NUCLEOTIDE SEQUENCE [LARGE SCALE GENOMIC DNA]</scope>
    <source>
        <strain evidence="2 3">BER2</strain>
    </source>
</reference>
<evidence type="ECO:0000313" key="2">
    <source>
        <dbReference type="EMBL" id="KYG63245.1"/>
    </source>
</evidence>
<comment type="caution">
    <text evidence="2">The sequence shown here is derived from an EMBL/GenBank/DDBJ whole genome shotgun (WGS) entry which is preliminary data.</text>
</comment>
<dbReference type="EMBL" id="LUKF01000014">
    <property type="protein sequence ID" value="KYG63245.1"/>
    <property type="molecule type" value="Genomic_DNA"/>
</dbReference>
<feature type="signal peptide" evidence="1">
    <location>
        <begin position="1"/>
        <end position="20"/>
    </location>
</feature>
<dbReference type="AlphaFoldDB" id="A0A150WII7"/>
<protein>
    <submittedName>
        <fullName evidence="2">Uncharacterized protein</fullName>
    </submittedName>
</protein>
<sequence length="123" mass="13685">MFKRILSVVLFFFLPVSAFAISEKIECTAQVFESFPDGTARRESAPLTVETESVRHIALSASLDGRAFVLSGDKESGPYFVSITEEPDYTKGSLTTAEFSKEGRLQLSVVQGRLTHKLECFKR</sequence>
<dbReference type="OrthoDB" id="5295845at2"/>
<feature type="chain" id="PRO_5007572948" evidence="1">
    <location>
        <begin position="21"/>
        <end position="123"/>
    </location>
</feature>
<dbReference type="RefSeq" id="WP_063243611.1">
    <property type="nucleotide sequence ID" value="NZ_LUKF01000014.1"/>
</dbReference>
<keyword evidence="1" id="KW-0732">Signal</keyword>
<organism evidence="2 3">
    <name type="scientific">Bdellovibrio bacteriovorus</name>
    <dbReference type="NCBI Taxonomy" id="959"/>
    <lineage>
        <taxon>Bacteria</taxon>
        <taxon>Pseudomonadati</taxon>
        <taxon>Bdellovibrionota</taxon>
        <taxon>Bdellovibrionia</taxon>
        <taxon>Bdellovibrionales</taxon>
        <taxon>Pseudobdellovibrionaceae</taxon>
        <taxon>Bdellovibrio</taxon>
    </lineage>
</organism>
<dbReference type="Proteomes" id="UP000075391">
    <property type="component" value="Unassembled WGS sequence"/>
</dbReference>
<gene>
    <name evidence="2" type="ORF">AZI85_04200</name>
</gene>
<proteinExistence type="predicted"/>
<evidence type="ECO:0000313" key="3">
    <source>
        <dbReference type="Proteomes" id="UP000075391"/>
    </source>
</evidence>